<gene>
    <name evidence="1" type="ORF">NAB2_2071</name>
</gene>
<name>A0AAW3RBC8_LACPN</name>
<reference evidence="1 2" key="1">
    <citation type="submission" date="2016-03" db="EMBL/GenBank/DDBJ databases">
        <title>Comparative genomics of 54 Lactobacillus plantarum strains reveals genomic uncoupling from niche constraints.</title>
        <authorList>
            <person name="Martino M.E."/>
        </authorList>
    </citation>
    <scope>NUCLEOTIDE SEQUENCE [LARGE SCALE GENOMIC DNA]</scope>
    <source>
        <strain evidence="1 2">NAB2</strain>
    </source>
</reference>
<dbReference type="Proteomes" id="UP000076872">
    <property type="component" value="Unassembled WGS sequence"/>
</dbReference>
<dbReference type="AlphaFoldDB" id="A0AAW3RBC8"/>
<comment type="caution">
    <text evidence="1">The sequence shown here is derived from an EMBL/GenBank/DDBJ whole genome shotgun (WGS) entry which is preliminary data.</text>
</comment>
<evidence type="ECO:0000313" key="2">
    <source>
        <dbReference type="Proteomes" id="UP000076872"/>
    </source>
</evidence>
<evidence type="ECO:0000313" key="1">
    <source>
        <dbReference type="EMBL" id="KZV01451.1"/>
    </source>
</evidence>
<accession>A0AAW3RBC8</accession>
<protein>
    <submittedName>
        <fullName evidence="1">Uncharacterized protein</fullName>
    </submittedName>
</protein>
<sequence length="47" mass="5083">MSPSPYGRETARMADERPPNLVQLVADYFDAGSLNKALGALSTLSRD</sequence>
<organism evidence="1 2">
    <name type="scientific">Lactiplantibacillus plantarum</name>
    <name type="common">Lactobacillus plantarum</name>
    <dbReference type="NCBI Taxonomy" id="1590"/>
    <lineage>
        <taxon>Bacteria</taxon>
        <taxon>Bacillati</taxon>
        <taxon>Bacillota</taxon>
        <taxon>Bacilli</taxon>
        <taxon>Lactobacillales</taxon>
        <taxon>Lactobacillaceae</taxon>
        <taxon>Lactiplantibacillus</taxon>
    </lineage>
</organism>
<proteinExistence type="predicted"/>
<dbReference type="EMBL" id="LUXO01000033">
    <property type="protein sequence ID" value="KZV01451.1"/>
    <property type="molecule type" value="Genomic_DNA"/>
</dbReference>